<protein>
    <submittedName>
        <fullName evidence="8">Type IV secretion system protein VirB10</fullName>
    </submittedName>
</protein>
<feature type="compositionally biased region" description="Low complexity" evidence="6">
    <location>
        <begin position="157"/>
        <end position="178"/>
    </location>
</feature>
<evidence type="ECO:0000256" key="2">
    <source>
        <dbReference type="ARBA" id="ARBA00010265"/>
    </source>
</evidence>
<dbReference type="Gene3D" id="2.40.128.260">
    <property type="entry name" value="Type IV secretion system, VirB10/TraB/TrbI"/>
    <property type="match status" value="1"/>
</dbReference>
<evidence type="ECO:0000256" key="4">
    <source>
        <dbReference type="ARBA" id="ARBA00022989"/>
    </source>
</evidence>
<dbReference type="STRING" id="225324.SAMN02745126_00123"/>
<gene>
    <name evidence="8" type="ORF">SAMN02745126_00123</name>
</gene>
<dbReference type="Proteomes" id="UP000190092">
    <property type="component" value="Unassembled WGS sequence"/>
</dbReference>
<reference evidence="9" key="1">
    <citation type="submission" date="2017-02" db="EMBL/GenBank/DDBJ databases">
        <authorList>
            <person name="Varghese N."/>
            <person name="Submissions S."/>
        </authorList>
    </citation>
    <scope>NUCLEOTIDE SEQUENCE [LARGE SCALE GENOMIC DNA]</scope>
    <source>
        <strain evidence="9">ATCC 27094</strain>
    </source>
</reference>
<evidence type="ECO:0000313" key="9">
    <source>
        <dbReference type="Proteomes" id="UP000190092"/>
    </source>
</evidence>
<dbReference type="GO" id="GO:0016020">
    <property type="term" value="C:membrane"/>
    <property type="evidence" value="ECO:0007669"/>
    <property type="project" value="UniProtKB-SubCell"/>
</dbReference>
<evidence type="ECO:0000256" key="5">
    <source>
        <dbReference type="ARBA" id="ARBA00023136"/>
    </source>
</evidence>
<feature type="region of interest" description="Disordered" evidence="6">
    <location>
        <begin position="65"/>
        <end position="145"/>
    </location>
</feature>
<feature type="transmembrane region" description="Helical" evidence="7">
    <location>
        <begin position="36"/>
        <end position="57"/>
    </location>
</feature>
<proteinExistence type="inferred from homology"/>
<dbReference type="AlphaFoldDB" id="A0A1T4JLW5"/>
<organism evidence="8 9">
    <name type="scientific">Enhydrobacter aerosaccus</name>
    <dbReference type="NCBI Taxonomy" id="225324"/>
    <lineage>
        <taxon>Bacteria</taxon>
        <taxon>Pseudomonadati</taxon>
        <taxon>Pseudomonadota</taxon>
        <taxon>Alphaproteobacteria</taxon>
        <taxon>Hyphomicrobiales</taxon>
        <taxon>Enhydrobacter</taxon>
    </lineage>
</organism>
<keyword evidence="5 7" id="KW-0472">Membrane</keyword>
<evidence type="ECO:0000256" key="6">
    <source>
        <dbReference type="SAM" id="MobiDB-lite"/>
    </source>
</evidence>
<dbReference type="InterPro" id="IPR042217">
    <property type="entry name" value="T4SS_VirB10/TrbI"/>
</dbReference>
<evidence type="ECO:0000256" key="3">
    <source>
        <dbReference type="ARBA" id="ARBA00022692"/>
    </source>
</evidence>
<evidence type="ECO:0000256" key="7">
    <source>
        <dbReference type="SAM" id="Phobius"/>
    </source>
</evidence>
<dbReference type="EMBL" id="FUWJ01000001">
    <property type="protein sequence ID" value="SJZ31077.1"/>
    <property type="molecule type" value="Genomic_DNA"/>
</dbReference>
<accession>A0A1T4JLW5</accession>
<feature type="compositionally biased region" description="Polar residues" evidence="6">
    <location>
        <begin position="181"/>
        <end position="190"/>
    </location>
</feature>
<name>A0A1T4JLW5_9HYPH</name>
<feature type="region of interest" description="Disordered" evidence="6">
    <location>
        <begin position="157"/>
        <end position="200"/>
    </location>
</feature>
<comment type="similarity">
    <text evidence="2">Belongs to the TrbI/VirB10 family.</text>
</comment>
<dbReference type="RefSeq" id="WP_336470137.1">
    <property type="nucleotide sequence ID" value="NZ_FUWJ01000001.1"/>
</dbReference>
<sequence length="415" mass="44805">MTMSDDPSRADPPKADPASFVLRARPRRVIRFKRRLIIAVAALLCVALFAALWLALYGSKWTRTGDQEVAGGGRRSTPDSLSSLPGSYDQLKKPVPKLGPPLPGDLGPAIVQKEKSLGITPSVRPNPDEDAERAERMRLAQQARQAKEAGVLYQLSRTATAAQSPSPSTTPSSGRAPALSPASTASQNGSRLALDPDRDQNYQQRKLDFLNQRTEAGIYNPHSLQEPVSPYQVLAGSVISASLLTGVNSDLPGLVVAQVTENVYDTVTGRTLLIPQGSRLVGSYDSVVAFGQKRALLVWQRIVMPNGTSIQIDNLPATDQAGYAGLEDEVDYHTWTLLKGVALSTLLGVGSQIGFGGSESDLIRAIRESTQQSANQAGQRIVQKDLNIQPTITVRPGWPLRVIVHKDLVLRPYQP</sequence>
<comment type="subcellular location">
    <subcellularLocation>
        <location evidence="1">Membrane</location>
        <topology evidence="1">Single-pass membrane protein</topology>
    </subcellularLocation>
</comment>
<evidence type="ECO:0000313" key="8">
    <source>
        <dbReference type="EMBL" id="SJZ31077.1"/>
    </source>
</evidence>
<dbReference type="InterPro" id="IPR005498">
    <property type="entry name" value="T4SS_VirB10/TraB/TrbI"/>
</dbReference>
<dbReference type="CDD" id="cd16429">
    <property type="entry name" value="VirB10"/>
    <property type="match status" value="1"/>
</dbReference>
<keyword evidence="4 7" id="KW-1133">Transmembrane helix</keyword>
<evidence type="ECO:0000256" key="1">
    <source>
        <dbReference type="ARBA" id="ARBA00004167"/>
    </source>
</evidence>
<dbReference type="Pfam" id="PF03743">
    <property type="entry name" value="TrbI"/>
    <property type="match status" value="1"/>
</dbReference>
<keyword evidence="3 7" id="KW-0812">Transmembrane</keyword>
<keyword evidence="9" id="KW-1185">Reference proteome</keyword>